<organism evidence="5 6">
    <name type="scientific">Persicobacter diffluens</name>
    <dbReference type="NCBI Taxonomy" id="981"/>
    <lineage>
        <taxon>Bacteria</taxon>
        <taxon>Pseudomonadati</taxon>
        <taxon>Bacteroidota</taxon>
        <taxon>Cytophagia</taxon>
        <taxon>Cytophagales</taxon>
        <taxon>Persicobacteraceae</taxon>
        <taxon>Persicobacter</taxon>
    </lineage>
</organism>
<dbReference type="CDD" id="cd16027">
    <property type="entry name" value="SGSH"/>
    <property type="match status" value="1"/>
</dbReference>
<dbReference type="Gene3D" id="3.40.720.10">
    <property type="entry name" value="Alkaline Phosphatase, subunit A"/>
    <property type="match status" value="1"/>
</dbReference>
<protein>
    <submittedName>
        <fullName evidence="5">Heparan N-sulfatase</fullName>
    </submittedName>
</protein>
<name>A0AAN4W234_9BACT</name>
<dbReference type="InterPro" id="IPR017850">
    <property type="entry name" value="Alkaline_phosphatase_core_sf"/>
</dbReference>
<dbReference type="AlphaFoldDB" id="A0AAN4W234"/>
<evidence type="ECO:0000313" key="6">
    <source>
        <dbReference type="Proteomes" id="UP001310022"/>
    </source>
</evidence>
<comment type="caution">
    <text evidence="5">The sequence shown here is derived from an EMBL/GenBank/DDBJ whole genome shotgun (WGS) entry which is preliminary data.</text>
</comment>
<dbReference type="PANTHER" id="PTHR42693:SF53">
    <property type="entry name" value="ENDO-4-O-SULFATASE"/>
    <property type="match status" value="1"/>
</dbReference>
<feature type="domain" description="Sulfatase N-terminal" evidence="4">
    <location>
        <begin position="26"/>
        <end position="321"/>
    </location>
</feature>
<evidence type="ECO:0000259" key="4">
    <source>
        <dbReference type="Pfam" id="PF00884"/>
    </source>
</evidence>
<keyword evidence="3" id="KW-0732">Signal</keyword>
<reference evidence="5 6" key="1">
    <citation type="submission" date="2021-12" db="EMBL/GenBank/DDBJ databases">
        <title>Genome sequencing of bacteria with rrn-lacking chromosome and rrn-plasmid.</title>
        <authorList>
            <person name="Anda M."/>
            <person name="Iwasaki W."/>
        </authorList>
    </citation>
    <scope>NUCLEOTIDE SEQUENCE [LARGE SCALE GENOMIC DNA]</scope>
    <source>
        <strain evidence="5 6">NBRC 15940</strain>
    </source>
</reference>
<accession>A0AAN4W234</accession>
<dbReference type="EMBL" id="BQKE01000004">
    <property type="protein sequence ID" value="GJM64266.1"/>
    <property type="molecule type" value="Genomic_DNA"/>
</dbReference>
<proteinExistence type="inferred from homology"/>
<feature type="chain" id="PRO_5042843371" evidence="3">
    <location>
        <begin position="23"/>
        <end position="500"/>
    </location>
</feature>
<keyword evidence="2" id="KW-0378">Hydrolase</keyword>
<keyword evidence="6" id="KW-1185">Reference proteome</keyword>
<dbReference type="GO" id="GO:0004065">
    <property type="term" value="F:arylsulfatase activity"/>
    <property type="evidence" value="ECO:0007669"/>
    <property type="project" value="TreeGrafter"/>
</dbReference>
<dbReference type="RefSeq" id="WP_338239341.1">
    <property type="nucleotide sequence ID" value="NZ_BQKE01000004.1"/>
</dbReference>
<dbReference type="InterPro" id="IPR050738">
    <property type="entry name" value="Sulfatase"/>
</dbReference>
<evidence type="ECO:0000313" key="5">
    <source>
        <dbReference type="EMBL" id="GJM64266.1"/>
    </source>
</evidence>
<comment type="similarity">
    <text evidence="1">Belongs to the sulfatase family.</text>
</comment>
<dbReference type="Pfam" id="PF00884">
    <property type="entry name" value="Sulfatase"/>
    <property type="match status" value="1"/>
</dbReference>
<evidence type="ECO:0000256" key="2">
    <source>
        <dbReference type="ARBA" id="ARBA00022801"/>
    </source>
</evidence>
<evidence type="ECO:0000256" key="1">
    <source>
        <dbReference type="ARBA" id="ARBA00008779"/>
    </source>
</evidence>
<dbReference type="InterPro" id="IPR000917">
    <property type="entry name" value="Sulfatase_N"/>
</dbReference>
<dbReference type="Proteomes" id="UP001310022">
    <property type="component" value="Unassembled WGS sequence"/>
</dbReference>
<sequence length="500" mass="57092">MKKCLLSIVALFCGLMPLKAQRNDHPNIILIVSDDHGRADMGCYGNQVIQTPSIDALAREGIRFENAYCTTASCSASRSVIMSGMYNHATGHYGHEHAYHHFATYDHILSLPVMLEQFADYKTARIGKYHLGPEAVYHFQQVLQADGRNTYEMSQRSLAFIEDCGEAPFFLYYCPKDPHRGLHKYPGKFGANKFGNLEEGYAGIRTTKYKPEEVSVQPFMPDSKCSREELAEYYQSISRMDQGMGLLFDSLKQKGLWDNTLILYLADNGLAFPGAKTNQYQPGINLPLIIKNVKQQNAGQVTTAFVNWTDLSPTILDLVGVLPKAEARVKKIAKGKPKLNPQSYYKNGFHGVSFKEVLEDPKHFKRENRTFASHTFHEVTMYYPMRTIITDRYKLIWNVTSGTPFPHAKDIWNSSTLQEALASPGQMYGRRSLYDYTFRAEFELFDLKNDPEEAHNLAANPSYEKVLSDMIQELKAFQQQTSDPWFQIWERNEALKEVEM</sequence>
<dbReference type="PANTHER" id="PTHR42693">
    <property type="entry name" value="ARYLSULFATASE FAMILY MEMBER"/>
    <property type="match status" value="1"/>
</dbReference>
<feature type="signal peptide" evidence="3">
    <location>
        <begin position="1"/>
        <end position="22"/>
    </location>
</feature>
<dbReference type="SUPFAM" id="SSF53649">
    <property type="entry name" value="Alkaline phosphatase-like"/>
    <property type="match status" value="1"/>
</dbReference>
<evidence type="ECO:0000256" key="3">
    <source>
        <dbReference type="SAM" id="SignalP"/>
    </source>
</evidence>
<gene>
    <name evidence="5" type="ORF">PEDI_48180</name>
</gene>